<sequence>VFIKTHPELDSLNTSILVLQNIHQSIYLGDIEKDKINLIEEEKEFNILVDKQLSILK</sequence>
<proteinExistence type="predicted"/>
<protein>
    <submittedName>
        <fullName evidence="1">23824_t:CDS:1</fullName>
    </submittedName>
</protein>
<evidence type="ECO:0000313" key="2">
    <source>
        <dbReference type="Proteomes" id="UP000789901"/>
    </source>
</evidence>
<organism evidence="1 2">
    <name type="scientific">Gigaspora margarita</name>
    <dbReference type="NCBI Taxonomy" id="4874"/>
    <lineage>
        <taxon>Eukaryota</taxon>
        <taxon>Fungi</taxon>
        <taxon>Fungi incertae sedis</taxon>
        <taxon>Mucoromycota</taxon>
        <taxon>Glomeromycotina</taxon>
        <taxon>Glomeromycetes</taxon>
        <taxon>Diversisporales</taxon>
        <taxon>Gigasporaceae</taxon>
        <taxon>Gigaspora</taxon>
    </lineage>
</organism>
<dbReference type="Proteomes" id="UP000789901">
    <property type="component" value="Unassembled WGS sequence"/>
</dbReference>
<keyword evidence="2" id="KW-1185">Reference proteome</keyword>
<name>A0ABN7X4H5_GIGMA</name>
<dbReference type="EMBL" id="CAJVQB010089876">
    <property type="protein sequence ID" value="CAG8847922.1"/>
    <property type="molecule type" value="Genomic_DNA"/>
</dbReference>
<comment type="caution">
    <text evidence="1">The sequence shown here is derived from an EMBL/GenBank/DDBJ whole genome shotgun (WGS) entry which is preliminary data.</text>
</comment>
<gene>
    <name evidence="1" type="ORF">GMARGA_LOCUS38919</name>
</gene>
<feature type="non-terminal residue" evidence="1">
    <location>
        <position position="1"/>
    </location>
</feature>
<accession>A0ABN7X4H5</accession>
<evidence type="ECO:0000313" key="1">
    <source>
        <dbReference type="EMBL" id="CAG8847922.1"/>
    </source>
</evidence>
<reference evidence="1 2" key="1">
    <citation type="submission" date="2021-06" db="EMBL/GenBank/DDBJ databases">
        <authorList>
            <person name="Kallberg Y."/>
            <person name="Tangrot J."/>
            <person name="Rosling A."/>
        </authorList>
    </citation>
    <scope>NUCLEOTIDE SEQUENCE [LARGE SCALE GENOMIC DNA]</scope>
    <source>
        <strain evidence="1 2">120-4 pot B 10/14</strain>
    </source>
</reference>
<feature type="non-terminal residue" evidence="1">
    <location>
        <position position="57"/>
    </location>
</feature>